<dbReference type="NCBIfam" id="TIGR03757">
    <property type="entry name" value="conj_TIGR03757"/>
    <property type="match status" value="1"/>
</dbReference>
<evidence type="ECO:0000313" key="2">
    <source>
        <dbReference type="EMBL" id="VVN55438.1"/>
    </source>
</evidence>
<organism evidence="2 3">
    <name type="scientific">Pseudomonas fluorescens</name>
    <dbReference type="NCBI Taxonomy" id="294"/>
    <lineage>
        <taxon>Bacteria</taxon>
        <taxon>Pseudomonadati</taxon>
        <taxon>Pseudomonadota</taxon>
        <taxon>Gammaproteobacteria</taxon>
        <taxon>Pseudomonadales</taxon>
        <taxon>Pseudomonadaceae</taxon>
        <taxon>Pseudomonas</taxon>
    </lineage>
</organism>
<name>A0A5E6YN31_PSEFL</name>
<feature type="chain" id="PRO_5022660597" description="TIGR03757 family integrating conjugative element protein" evidence="1">
    <location>
        <begin position="30"/>
        <end position="143"/>
    </location>
</feature>
<gene>
    <name evidence="2" type="ORF">PS685_01868</name>
</gene>
<evidence type="ECO:0000256" key="1">
    <source>
        <dbReference type="SAM" id="SignalP"/>
    </source>
</evidence>
<accession>A0A5E6YN31</accession>
<dbReference type="InterPro" id="IPR011090">
    <property type="entry name" value="Integr_conj_element_PFL4709"/>
</dbReference>
<feature type="signal peptide" evidence="1">
    <location>
        <begin position="1"/>
        <end position="29"/>
    </location>
</feature>
<dbReference type="AlphaFoldDB" id="A0A5E6YN31"/>
<proteinExistence type="predicted"/>
<dbReference type="Pfam" id="PF07511">
    <property type="entry name" value="DUF1525"/>
    <property type="match status" value="1"/>
</dbReference>
<dbReference type="EMBL" id="CABVHO010000014">
    <property type="protein sequence ID" value="VVN55438.1"/>
    <property type="molecule type" value="Genomic_DNA"/>
</dbReference>
<dbReference type="RefSeq" id="WP_191623809.1">
    <property type="nucleotide sequence ID" value="NZ_CABVHO010000014.1"/>
</dbReference>
<evidence type="ECO:0000313" key="3">
    <source>
        <dbReference type="Proteomes" id="UP000326437"/>
    </source>
</evidence>
<dbReference type="Proteomes" id="UP000326437">
    <property type="component" value="Unassembled WGS sequence"/>
</dbReference>
<protein>
    <recommendedName>
        <fullName evidence="4">TIGR03757 family integrating conjugative element protein</fullName>
    </recommendedName>
</protein>
<sequence length="143" mass="15850" precursor="true">MDDALLNNIHLRCQHLLLALLMLPAAALAEALVYTDKPHRVTAATDARIVLLDQQHHLETDLSRDLPPDPQLAEAIIHARLNSSSGKRLQSDLAKAQQDLTDAWSLGIEKIPAVVVDRRYVVYGEPDVAKALELINRARSQPQ</sequence>
<evidence type="ECO:0008006" key="4">
    <source>
        <dbReference type="Google" id="ProtNLM"/>
    </source>
</evidence>
<keyword evidence="1" id="KW-0732">Signal</keyword>
<reference evidence="2 3" key="1">
    <citation type="submission" date="2019-09" db="EMBL/GenBank/DDBJ databases">
        <authorList>
            <person name="Chandra G."/>
            <person name="Truman W A."/>
        </authorList>
    </citation>
    <scope>NUCLEOTIDE SEQUENCE [LARGE SCALE GENOMIC DNA]</scope>
    <source>
        <strain evidence="2">PS685</strain>
    </source>
</reference>